<dbReference type="InterPro" id="IPR014752">
    <property type="entry name" value="Arrestin-like_C"/>
</dbReference>
<dbReference type="InterPro" id="IPR011021">
    <property type="entry name" value="Arrestin-like_N"/>
</dbReference>
<evidence type="ECO:0000256" key="1">
    <source>
        <dbReference type="ARBA" id="ARBA00005298"/>
    </source>
</evidence>
<name>A0A816BEJ0_ADIRI</name>
<proteinExistence type="inferred from homology"/>
<dbReference type="Pfam" id="PF00339">
    <property type="entry name" value="Arrestin_N"/>
    <property type="match status" value="1"/>
</dbReference>
<keyword evidence="4" id="KW-1185">Reference proteome</keyword>
<reference evidence="3" key="1">
    <citation type="submission" date="2021-02" db="EMBL/GenBank/DDBJ databases">
        <authorList>
            <person name="Nowell W R."/>
        </authorList>
    </citation>
    <scope>NUCLEOTIDE SEQUENCE</scope>
</reference>
<dbReference type="PANTHER" id="PTHR11188">
    <property type="entry name" value="ARRESTIN DOMAIN CONTAINING PROTEIN"/>
    <property type="match status" value="1"/>
</dbReference>
<dbReference type="Gene3D" id="2.60.40.640">
    <property type="match status" value="2"/>
</dbReference>
<dbReference type="SUPFAM" id="SSF81296">
    <property type="entry name" value="E set domains"/>
    <property type="match status" value="2"/>
</dbReference>
<dbReference type="GO" id="GO:0005737">
    <property type="term" value="C:cytoplasm"/>
    <property type="evidence" value="ECO:0007669"/>
    <property type="project" value="TreeGrafter"/>
</dbReference>
<dbReference type="SMART" id="SM01017">
    <property type="entry name" value="Arrestin_C"/>
    <property type="match status" value="1"/>
</dbReference>
<comment type="caution">
    <text evidence="3">The sequence shown here is derived from an EMBL/GenBank/DDBJ whole genome shotgun (WGS) entry which is preliminary data.</text>
</comment>
<accession>A0A816BEJ0</accession>
<dbReference type="Proteomes" id="UP000663828">
    <property type="component" value="Unassembled WGS sequence"/>
</dbReference>
<dbReference type="InterPro" id="IPR050357">
    <property type="entry name" value="Arrestin_domain-protein"/>
</dbReference>
<evidence type="ECO:0000259" key="2">
    <source>
        <dbReference type="SMART" id="SM01017"/>
    </source>
</evidence>
<dbReference type="PANTHER" id="PTHR11188:SF17">
    <property type="entry name" value="FI21816P1"/>
    <property type="match status" value="1"/>
</dbReference>
<dbReference type="GO" id="GO:0015031">
    <property type="term" value="P:protein transport"/>
    <property type="evidence" value="ECO:0007669"/>
    <property type="project" value="TreeGrafter"/>
</dbReference>
<evidence type="ECO:0000313" key="3">
    <source>
        <dbReference type="EMBL" id="CAF1610356.1"/>
    </source>
</evidence>
<protein>
    <recommendedName>
        <fullName evidence="2">Arrestin C-terminal-like domain-containing protein</fullName>
    </recommendedName>
</protein>
<dbReference type="EMBL" id="CAJNOR010007085">
    <property type="protein sequence ID" value="CAF1610356.1"/>
    <property type="molecule type" value="Genomic_DNA"/>
</dbReference>
<dbReference type="Pfam" id="PF02752">
    <property type="entry name" value="Arrestin_C"/>
    <property type="match status" value="1"/>
</dbReference>
<dbReference type="InterPro" id="IPR014756">
    <property type="entry name" value="Ig_E-set"/>
</dbReference>
<dbReference type="AlphaFoldDB" id="A0A816BEJ0"/>
<organism evidence="3 4">
    <name type="scientific">Adineta ricciae</name>
    <name type="common">Rotifer</name>
    <dbReference type="NCBI Taxonomy" id="249248"/>
    <lineage>
        <taxon>Eukaryota</taxon>
        <taxon>Metazoa</taxon>
        <taxon>Spiralia</taxon>
        <taxon>Gnathifera</taxon>
        <taxon>Rotifera</taxon>
        <taxon>Eurotatoria</taxon>
        <taxon>Bdelloidea</taxon>
        <taxon>Adinetida</taxon>
        <taxon>Adinetidae</taxon>
        <taxon>Adineta</taxon>
    </lineage>
</organism>
<evidence type="ECO:0000313" key="4">
    <source>
        <dbReference type="Proteomes" id="UP000663828"/>
    </source>
</evidence>
<gene>
    <name evidence="3" type="ORF">XAT740_LOCUS48825</name>
</gene>
<comment type="similarity">
    <text evidence="1">Belongs to the arrestin family.</text>
</comment>
<feature type="domain" description="Arrestin C-terminal-like" evidence="2">
    <location>
        <begin position="180"/>
        <end position="314"/>
    </location>
</feature>
<dbReference type="InterPro" id="IPR011022">
    <property type="entry name" value="Arrestin_C-like"/>
</dbReference>
<sequence length="353" mass="40342">MGNNASSVNVILDQAQPMIYHAGDIISGQVHFNITERTKKTDEIYLSLTGDIGYTTVRTVRMQNGQMERKTDGHNVRILGQKFLLGRPLLNQNNRDIPYLDLNILEPGLYKYPFSIRLPEDLPPTLHPEDYPYVRYQLQVLLEKKWYHSNDRHRYPIRIFPRVNLHNISNSQSAVKFGTKRKDVTLKGILQQAGLLPGGQTTLSLDIQNPNRLTIKRIDVCFIQRYDIEQCRRRLELIRLSVPELANNQDQHAEASCSLTIPAGIPPTFSYRSNGTRTIVHVDLHYDLKIEVKAKGLFADFDLQVPVIVGTVSTNNSQTRTNCINPMNMVALDFTDDDMPPPYESVNYSNQTH</sequence>